<protein>
    <recommendedName>
        <fullName evidence="1">Bacteriophage Mu Gp45 N-terminal domain-containing protein</fullName>
    </recommendedName>
</protein>
<gene>
    <name evidence="2" type="ORF">GAK29_00872</name>
</gene>
<proteinExistence type="predicted"/>
<evidence type="ECO:0000313" key="3">
    <source>
        <dbReference type="Proteomes" id="UP000490535"/>
    </source>
</evidence>
<dbReference type="AlphaFoldDB" id="A0A833PGK9"/>
<dbReference type="InterPro" id="IPR053861">
    <property type="entry name" value="Phage_Mu_Gp45_N"/>
</dbReference>
<dbReference type="EMBL" id="WNDP01000014">
    <property type="protein sequence ID" value="KAF1027066.1"/>
    <property type="molecule type" value="Genomic_DNA"/>
</dbReference>
<dbReference type="Proteomes" id="UP000490535">
    <property type="component" value="Unassembled WGS sequence"/>
</dbReference>
<evidence type="ECO:0000259" key="1">
    <source>
        <dbReference type="Pfam" id="PF06890"/>
    </source>
</evidence>
<name>A0A833PGK9_ACIBZ</name>
<feature type="domain" description="Bacteriophage Mu Gp45 N-terminal" evidence="1">
    <location>
        <begin position="21"/>
        <end position="81"/>
    </location>
</feature>
<accession>A0A833PGK9</accession>
<dbReference type="Pfam" id="PF06890">
    <property type="entry name" value="Phage_Mu_Gp45"/>
    <property type="match status" value="1"/>
</dbReference>
<reference evidence="3" key="1">
    <citation type="journal article" date="2020" name="MBio">
        <title>Horizontal gene transfer to a defensive symbiont with a reduced genome amongst a multipartite beetle microbiome.</title>
        <authorList>
            <person name="Waterworth S.C."/>
            <person name="Florez L.V."/>
            <person name="Rees E.R."/>
            <person name="Hertweck C."/>
            <person name="Kaltenpoth M."/>
            <person name="Kwan J.C."/>
        </authorList>
    </citation>
    <scope>NUCLEOTIDE SEQUENCE [LARGE SCALE GENOMIC DNA]</scope>
</reference>
<sequence>MLDKLYHGLQNILGLGWGIVANDDEDTQKIQVKFNQVETKDNITRFTEYGFQSSPPDGHNALVLFFGGNKSTGIVVATHHAKSRKKGLLKGEVCISDDQGQQVFISRDGITLIDKAGTKIVLTGDGKGSINSNDTFMINGVKFKDGVAKGTDFIAGEISQIKHRHKDSRNGDTSPPLP</sequence>
<comment type="caution">
    <text evidence="2">The sequence shown here is derived from an EMBL/GenBank/DDBJ whole genome shotgun (WGS) entry which is preliminary data.</text>
</comment>
<organism evidence="2 3">
    <name type="scientific">Acinetobacter bereziniae</name>
    <name type="common">Acinetobacter genomosp. 10</name>
    <dbReference type="NCBI Taxonomy" id="106648"/>
    <lineage>
        <taxon>Bacteria</taxon>
        <taxon>Pseudomonadati</taxon>
        <taxon>Pseudomonadota</taxon>
        <taxon>Gammaproteobacteria</taxon>
        <taxon>Moraxellales</taxon>
        <taxon>Moraxellaceae</taxon>
        <taxon>Acinetobacter</taxon>
    </lineage>
</organism>
<dbReference type="PIRSF" id="PIRSF012337">
    <property type="entry name" value="gp45"/>
    <property type="match status" value="1"/>
</dbReference>
<evidence type="ECO:0000313" key="2">
    <source>
        <dbReference type="EMBL" id="KAF1027066.1"/>
    </source>
</evidence>
<dbReference type="InterPro" id="IPR014462">
    <property type="entry name" value="Phage_Mu_Gp45"/>
</dbReference>